<sequence length="95" mass="10738">MVQECGIGAVDQMGGTKDYKSYSGQGGKADNGWRDETWQKGKKSKYGFGNKGEEELPYSEKCADLDMHYESFDGRKMDMDAVTSLFVPIQMPHQW</sequence>
<dbReference type="EMBL" id="CP058938">
    <property type="protein sequence ID" value="QLI74789.1"/>
    <property type="molecule type" value="Genomic_DNA"/>
</dbReference>
<protein>
    <submittedName>
        <fullName evidence="1">Uncharacterized protein</fullName>
    </submittedName>
</protein>
<dbReference type="GeneID" id="90968273"/>
<organism evidence="1 2">
    <name type="scientific">Metarhizium brunneum</name>
    <dbReference type="NCBI Taxonomy" id="500148"/>
    <lineage>
        <taxon>Eukaryota</taxon>
        <taxon>Fungi</taxon>
        <taxon>Dikarya</taxon>
        <taxon>Ascomycota</taxon>
        <taxon>Pezizomycotina</taxon>
        <taxon>Sordariomycetes</taxon>
        <taxon>Hypocreomycetidae</taxon>
        <taxon>Hypocreales</taxon>
        <taxon>Clavicipitaceae</taxon>
        <taxon>Metarhizium</taxon>
    </lineage>
</organism>
<evidence type="ECO:0000313" key="2">
    <source>
        <dbReference type="Proteomes" id="UP000510686"/>
    </source>
</evidence>
<proteinExistence type="predicted"/>
<name>A0A7D5ZEJ8_9HYPO</name>
<dbReference type="KEGG" id="mbrn:90968273"/>
<reference evidence="1 2" key="1">
    <citation type="submission" date="2020-07" db="EMBL/GenBank/DDBJ databases">
        <title>Telomere length de novo assembly of all 7 chromosomes of the fungus, Metarhizium brunneum, using a novel assembly pipeline.</title>
        <authorList>
            <person name="Saud z."/>
            <person name="Kortsinoglou A."/>
            <person name="Kouvelis V.N."/>
            <person name="Butt T.M."/>
        </authorList>
    </citation>
    <scope>NUCLEOTIDE SEQUENCE [LARGE SCALE GENOMIC DNA]</scope>
    <source>
        <strain evidence="1 2">4556</strain>
    </source>
</reference>
<dbReference type="RefSeq" id="XP_065988001.1">
    <property type="nucleotide sequence ID" value="XM_066131859.1"/>
</dbReference>
<evidence type="ECO:0000313" key="1">
    <source>
        <dbReference type="EMBL" id="QLI74789.1"/>
    </source>
</evidence>
<dbReference type="AlphaFoldDB" id="A0A7D5ZEJ8"/>
<accession>A0A7D5ZEJ8</accession>
<dbReference type="Proteomes" id="UP000510686">
    <property type="component" value="Chromosome 7"/>
</dbReference>
<keyword evidence="2" id="KW-1185">Reference proteome</keyword>
<gene>
    <name evidence="1" type="ORF">G6M90_00g112450</name>
</gene>